<feature type="region of interest" description="Disordered" evidence="1">
    <location>
        <begin position="57"/>
        <end position="83"/>
    </location>
</feature>
<comment type="caution">
    <text evidence="2">The sequence shown here is derived from an EMBL/GenBank/DDBJ whole genome shotgun (WGS) entry which is preliminary data.</text>
</comment>
<sequence>MLGILAVSAGDNSSELQGGLCLSDRGEEVFLASRHGGCAGRICPLGPQRQRYQSLADETRGEGGRVRAFPTLSGSSNGLEKDRGSGHLLQLLNQLC</sequence>
<protein>
    <submittedName>
        <fullName evidence="2">Uncharacterized protein</fullName>
    </submittedName>
</protein>
<evidence type="ECO:0000256" key="1">
    <source>
        <dbReference type="SAM" id="MobiDB-lite"/>
    </source>
</evidence>
<dbReference type="AlphaFoldDB" id="A0A9Q1D0N5"/>
<proteinExistence type="predicted"/>
<keyword evidence="3" id="KW-1185">Reference proteome</keyword>
<organism evidence="2 3">
    <name type="scientific">Conger conger</name>
    <name type="common">Conger eel</name>
    <name type="synonym">Muraena conger</name>
    <dbReference type="NCBI Taxonomy" id="82655"/>
    <lineage>
        <taxon>Eukaryota</taxon>
        <taxon>Metazoa</taxon>
        <taxon>Chordata</taxon>
        <taxon>Craniata</taxon>
        <taxon>Vertebrata</taxon>
        <taxon>Euteleostomi</taxon>
        <taxon>Actinopterygii</taxon>
        <taxon>Neopterygii</taxon>
        <taxon>Teleostei</taxon>
        <taxon>Anguilliformes</taxon>
        <taxon>Congridae</taxon>
        <taxon>Conger</taxon>
    </lineage>
</organism>
<accession>A0A9Q1D0N5</accession>
<name>A0A9Q1D0N5_CONCO</name>
<gene>
    <name evidence="2" type="ORF">COCON_G00207740</name>
</gene>
<evidence type="ECO:0000313" key="2">
    <source>
        <dbReference type="EMBL" id="KAJ8254162.1"/>
    </source>
</evidence>
<evidence type="ECO:0000313" key="3">
    <source>
        <dbReference type="Proteomes" id="UP001152803"/>
    </source>
</evidence>
<dbReference type="EMBL" id="JAFJMO010000016">
    <property type="protein sequence ID" value="KAJ8254162.1"/>
    <property type="molecule type" value="Genomic_DNA"/>
</dbReference>
<dbReference type="Proteomes" id="UP001152803">
    <property type="component" value="Unassembled WGS sequence"/>
</dbReference>
<reference evidence="2" key="1">
    <citation type="journal article" date="2023" name="Science">
        <title>Genome structures resolve the early diversification of teleost fishes.</title>
        <authorList>
            <person name="Parey E."/>
            <person name="Louis A."/>
            <person name="Montfort J."/>
            <person name="Bouchez O."/>
            <person name="Roques C."/>
            <person name="Iampietro C."/>
            <person name="Lluch J."/>
            <person name="Castinel A."/>
            <person name="Donnadieu C."/>
            <person name="Desvignes T."/>
            <person name="Floi Bucao C."/>
            <person name="Jouanno E."/>
            <person name="Wen M."/>
            <person name="Mejri S."/>
            <person name="Dirks R."/>
            <person name="Jansen H."/>
            <person name="Henkel C."/>
            <person name="Chen W.J."/>
            <person name="Zahm M."/>
            <person name="Cabau C."/>
            <person name="Klopp C."/>
            <person name="Thompson A.W."/>
            <person name="Robinson-Rechavi M."/>
            <person name="Braasch I."/>
            <person name="Lecointre G."/>
            <person name="Bobe J."/>
            <person name="Postlethwait J.H."/>
            <person name="Berthelot C."/>
            <person name="Roest Crollius H."/>
            <person name="Guiguen Y."/>
        </authorList>
    </citation>
    <scope>NUCLEOTIDE SEQUENCE</scope>
    <source>
        <strain evidence="2">Concon-B</strain>
    </source>
</reference>